<keyword evidence="2" id="KW-0732">Signal</keyword>
<gene>
    <name evidence="3" type="ordered locus">Sala_0061</name>
</gene>
<reference evidence="3 4" key="1">
    <citation type="journal article" date="2009" name="Proc. Natl. Acad. Sci. U.S.A.">
        <title>The genomic basis of trophic strategy in marine bacteria.</title>
        <authorList>
            <person name="Lauro F.M."/>
            <person name="McDougald D."/>
            <person name="Thomas T."/>
            <person name="Williams T.J."/>
            <person name="Egan S."/>
            <person name="Rice S."/>
            <person name="DeMaere M.Z."/>
            <person name="Ting L."/>
            <person name="Ertan H."/>
            <person name="Johnson J."/>
            <person name="Ferriera S."/>
            <person name="Lapidus A."/>
            <person name="Anderson I."/>
            <person name="Kyrpides N."/>
            <person name="Munk A.C."/>
            <person name="Detter C."/>
            <person name="Han C.S."/>
            <person name="Brown M.V."/>
            <person name="Robb F.T."/>
            <person name="Kjelleberg S."/>
            <person name="Cavicchioli R."/>
        </authorList>
    </citation>
    <scope>NUCLEOTIDE SEQUENCE [LARGE SCALE GENOMIC DNA]</scope>
    <source>
        <strain evidence="4">DSM 13593 / LMG 18877 / RB2256</strain>
    </source>
</reference>
<feature type="compositionally biased region" description="Low complexity" evidence="1">
    <location>
        <begin position="109"/>
        <end position="125"/>
    </location>
</feature>
<dbReference type="EMBL" id="CP000356">
    <property type="protein sequence ID" value="ABF51787.1"/>
    <property type="molecule type" value="Genomic_DNA"/>
</dbReference>
<dbReference type="KEGG" id="sal:Sala_0061"/>
<dbReference type="STRING" id="317655.Sala_0061"/>
<accession>Q1GX35</accession>
<dbReference type="HOGENOM" id="CLU_1446786_0_0_5"/>
<organism evidence="3 4">
    <name type="scientific">Sphingopyxis alaskensis (strain DSM 13593 / LMG 18877 / RB2256)</name>
    <name type="common">Sphingomonas alaskensis</name>
    <dbReference type="NCBI Taxonomy" id="317655"/>
    <lineage>
        <taxon>Bacteria</taxon>
        <taxon>Pseudomonadati</taxon>
        <taxon>Pseudomonadota</taxon>
        <taxon>Alphaproteobacteria</taxon>
        <taxon>Sphingomonadales</taxon>
        <taxon>Sphingomonadaceae</taxon>
        <taxon>Sphingopyxis</taxon>
    </lineage>
</organism>
<evidence type="ECO:0000313" key="3">
    <source>
        <dbReference type="EMBL" id="ABF51787.1"/>
    </source>
</evidence>
<protein>
    <submittedName>
        <fullName evidence="3">Uncharacterized protein</fullName>
    </submittedName>
</protein>
<keyword evidence="4" id="KW-1185">Reference proteome</keyword>
<evidence type="ECO:0000313" key="4">
    <source>
        <dbReference type="Proteomes" id="UP000006578"/>
    </source>
</evidence>
<feature type="region of interest" description="Disordered" evidence="1">
    <location>
        <begin position="109"/>
        <end position="164"/>
    </location>
</feature>
<dbReference type="Proteomes" id="UP000006578">
    <property type="component" value="Chromosome"/>
</dbReference>
<feature type="compositionally biased region" description="Low complexity" evidence="1">
    <location>
        <begin position="144"/>
        <end position="164"/>
    </location>
</feature>
<evidence type="ECO:0000256" key="2">
    <source>
        <dbReference type="SAM" id="SignalP"/>
    </source>
</evidence>
<dbReference type="AlphaFoldDB" id="Q1GX35"/>
<proteinExistence type="predicted"/>
<name>Q1GX35_SPHAL</name>
<feature type="chain" id="PRO_5004189721" evidence="2">
    <location>
        <begin position="21"/>
        <end position="187"/>
    </location>
</feature>
<sequence>MHRFFWGMLLSIAVVTPANAEYGWCTIQKDTSYDTYLSAVVDIGEGGNVHQEVLTRQFGRAFQGYVAQFETIVREPDCHSSKRLSDAEEGNRRYSMSVGQVIRTNWRGAWPAPGAPSGPAAASGSHLTVSSPPAPAAPEWSEVQQQQQRQAAAELARNIAASAKARAESEAALTAFLDAMRKRGRAQ</sequence>
<evidence type="ECO:0000256" key="1">
    <source>
        <dbReference type="SAM" id="MobiDB-lite"/>
    </source>
</evidence>
<feature type="signal peptide" evidence="2">
    <location>
        <begin position="1"/>
        <end position="20"/>
    </location>
</feature>